<evidence type="ECO:0000256" key="21">
    <source>
        <dbReference type="ARBA" id="ARBA00032396"/>
    </source>
</evidence>
<evidence type="ECO:0000256" key="18">
    <source>
        <dbReference type="ARBA" id="ARBA00029893"/>
    </source>
</evidence>
<evidence type="ECO:0000256" key="3">
    <source>
        <dbReference type="ARBA" id="ARBA00005119"/>
    </source>
</evidence>
<dbReference type="PANTHER" id="PTHR46382">
    <property type="entry name" value="PHOSPHATIDATE CYTIDYLYLTRANSFERASE"/>
    <property type="match status" value="1"/>
</dbReference>
<organism evidence="25 26">
    <name type="scientific">Candidatus Pseudobacter hemicellulosilyticus</name>
    <dbReference type="NCBI Taxonomy" id="3121375"/>
    <lineage>
        <taxon>Bacteria</taxon>
        <taxon>Pseudomonadati</taxon>
        <taxon>Bacteroidota</taxon>
        <taxon>Chitinophagia</taxon>
        <taxon>Chitinophagales</taxon>
        <taxon>Chitinophagaceae</taxon>
        <taxon>Pseudobacter</taxon>
    </lineage>
</organism>
<evidence type="ECO:0000256" key="22">
    <source>
        <dbReference type="ARBA" id="ARBA00032743"/>
    </source>
</evidence>
<evidence type="ECO:0000256" key="11">
    <source>
        <dbReference type="ARBA" id="ARBA00022692"/>
    </source>
</evidence>
<evidence type="ECO:0000256" key="7">
    <source>
        <dbReference type="ARBA" id="ARBA00019373"/>
    </source>
</evidence>
<dbReference type="GO" id="GO:0005886">
    <property type="term" value="C:plasma membrane"/>
    <property type="evidence" value="ECO:0007669"/>
    <property type="project" value="UniProtKB-SubCell"/>
</dbReference>
<dbReference type="GO" id="GO:0016024">
    <property type="term" value="P:CDP-diacylglycerol biosynthetic process"/>
    <property type="evidence" value="ECO:0007669"/>
    <property type="project" value="TreeGrafter"/>
</dbReference>
<feature type="transmembrane region" description="Helical" evidence="24">
    <location>
        <begin position="166"/>
        <end position="190"/>
    </location>
</feature>
<feature type="transmembrane region" description="Helical" evidence="24">
    <location>
        <begin position="202"/>
        <end position="223"/>
    </location>
</feature>
<reference evidence="25" key="1">
    <citation type="submission" date="2023-03" db="EMBL/GenBank/DDBJ databases">
        <title>Andean soil-derived lignocellulolytic bacterial consortium as a source of novel taxa and putative plastic-active enzymes.</title>
        <authorList>
            <person name="Diaz-Garcia L."/>
            <person name="Chuvochina M."/>
            <person name="Feuerriegel G."/>
            <person name="Bunk B."/>
            <person name="Sproer C."/>
            <person name="Streit W.R."/>
            <person name="Rodriguez L.M."/>
            <person name="Overmann J."/>
            <person name="Jimenez D.J."/>
        </authorList>
    </citation>
    <scope>NUCLEOTIDE SEQUENCE</scope>
    <source>
        <strain evidence="25">MAG 7</strain>
    </source>
</reference>
<comment type="subcellular location">
    <subcellularLocation>
        <location evidence="2">Cell membrane</location>
        <topology evidence="2">Multi-pass membrane protein</topology>
    </subcellularLocation>
</comment>
<protein>
    <recommendedName>
        <fullName evidence="7">Phosphatidate cytidylyltransferase</fullName>
        <ecNumber evidence="6">2.7.7.41</ecNumber>
    </recommendedName>
    <alternativeName>
        <fullName evidence="20">CDP-DAG synthase</fullName>
    </alternativeName>
    <alternativeName>
        <fullName evidence="22">CDP-DG synthase</fullName>
    </alternativeName>
    <alternativeName>
        <fullName evidence="18">CDP-diacylglycerol synthase</fullName>
    </alternativeName>
    <alternativeName>
        <fullName evidence="21">CDP-diglyceride pyrophosphorylase</fullName>
    </alternativeName>
    <alternativeName>
        <fullName evidence="23">CDP-diglyceride synthase</fullName>
    </alternativeName>
    <alternativeName>
        <fullName evidence="19">CTP:phosphatidate cytidylyltransferase</fullName>
    </alternativeName>
</protein>
<evidence type="ECO:0000256" key="10">
    <source>
        <dbReference type="ARBA" id="ARBA00022679"/>
    </source>
</evidence>
<evidence type="ECO:0000256" key="13">
    <source>
        <dbReference type="ARBA" id="ARBA00022989"/>
    </source>
</evidence>
<feature type="transmembrane region" description="Helical" evidence="24">
    <location>
        <begin position="123"/>
        <end position="141"/>
    </location>
</feature>
<feature type="transmembrane region" description="Helical" evidence="24">
    <location>
        <begin position="229"/>
        <end position="249"/>
    </location>
</feature>
<evidence type="ECO:0000256" key="2">
    <source>
        <dbReference type="ARBA" id="ARBA00004651"/>
    </source>
</evidence>
<dbReference type="PANTHER" id="PTHR46382:SF1">
    <property type="entry name" value="PHOSPHATIDATE CYTIDYLYLTRANSFERASE"/>
    <property type="match status" value="1"/>
</dbReference>
<keyword evidence="11 24" id="KW-0812">Transmembrane</keyword>
<dbReference type="Proteomes" id="UP001220610">
    <property type="component" value="Chromosome"/>
</dbReference>
<gene>
    <name evidence="25" type="ORF">P0Y53_03945</name>
</gene>
<accession>A0AAJ5WV22</accession>
<comment type="similarity">
    <text evidence="5">Belongs to the CDS family.</text>
</comment>
<evidence type="ECO:0000256" key="16">
    <source>
        <dbReference type="ARBA" id="ARBA00023209"/>
    </source>
</evidence>
<comment type="pathway">
    <text evidence="3">Phospholipid metabolism; CDP-diacylglycerol biosynthesis; CDP-diacylglycerol from sn-glycerol 3-phosphate: step 3/3.</text>
</comment>
<feature type="transmembrane region" description="Helical" evidence="24">
    <location>
        <begin position="276"/>
        <end position="294"/>
    </location>
</feature>
<evidence type="ECO:0000256" key="12">
    <source>
        <dbReference type="ARBA" id="ARBA00022695"/>
    </source>
</evidence>
<evidence type="ECO:0000256" key="8">
    <source>
        <dbReference type="ARBA" id="ARBA00022475"/>
    </source>
</evidence>
<feature type="transmembrane region" description="Helical" evidence="24">
    <location>
        <begin position="95"/>
        <end position="116"/>
    </location>
</feature>
<sequence>MALNLATLKTRSLTATAFVVVMLTGLLWNHWSFFILFTIIHFGCWKEYQQLLGKIDPEYTSITPFHKYGVRLAGWCIMLFFLGNNFNIGDFSFHAIGWWLGMICVFVLPIIELLFAGNISLKNIGYSTLGLVYISLSWGLLMDLRCLPEISQATDTGIRVLDAGKFLPIILIVSIWINDTMAYIVGSLIGKTPFSPISPKKTWEGTAGGAILCVLVVALFGWWFGGFRLIDYIVISALAAVMGTLGDLLESKGKRMANVKDSGSIMPGHGGFLDRFDSLLVATPFVWLYVFFFMK</sequence>
<feature type="transmembrane region" description="Helical" evidence="24">
    <location>
        <begin position="15"/>
        <end position="44"/>
    </location>
</feature>
<comment type="pathway">
    <text evidence="4">Lipid metabolism.</text>
</comment>
<evidence type="ECO:0000256" key="4">
    <source>
        <dbReference type="ARBA" id="ARBA00005189"/>
    </source>
</evidence>
<keyword evidence="9" id="KW-0444">Lipid biosynthesis</keyword>
<keyword evidence="14" id="KW-0443">Lipid metabolism</keyword>
<keyword evidence="10 25" id="KW-0808">Transferase</keyword>
<evidence type="ECO:0000313" key="25">
    <source>
        <dbReference type="EMBL" id="WEK36644.1"/>
    </source>
</evidence>
<keyword evidence="15 24" id="KW-0472">Membrane</keyword>
<name>A0AAJ5WV22_9BACT</name>
<keyword evidence="17" id="KW-1208">Phospholipid metabolism</keyword>
<dbReference type="EC" id="2.7.7.41" evidence="6"/>
<evidence type="ECO:0000256" key="17">
    <source>
        <dbReference type="ARBA" id="ARBA00023264"/>
    </source>
</evidence>
<keyword evidence="8" id="KW-1003">Cell membrane</keyword>
<evidence type="ECO:0000313" key="26">
    <source>
        <dbReference type="Proteomes" id="UP001220610"/>
    </source>
</evidence>
<proteinExistence type="inferred from homology"/>
<dbReference type="EMBL" id="CP119311">
    <property type="protein sequence ID" value="WEK36644.1"/>
    <property type="molecule type" value="Genomic_DNA"/>
</dbReference>
<evidence type="ECO:0000256" key="5">
    <source>
        <dbReference type="ARBA" id="ARBA00010185"/>
    </source>
</evidence>
<dbReference type="GO" id="GO:0004605">
    <property type="term" value="F:phosphatidate cytidylyltransferase activity"/>
    <property type="evidence" value="ECO:0007669"/>
    <property type="project" value="UniProtKB-EC"/>
</dbReference>
<evidence type="ECO:0000256" key="23">
    <source>
        <dbReference type="ARBA" id="ARBA00033406"/>
    </source>
</evidence>
<evidence type="ECO:0000256" key="19">
    <source>
        <dbReference type="ARBA" id="ARBA00031825"/>
    </source>
</evidence>
<keyword evidence="12 25" id="KW-0548">Nucleotidyltransferase</keyword>
<keyword evidence="13 24" id="KW-1133">Transmembrane helix</keyword>
<evidence type="ECO:0000256" key="6">
    <source>
        <dbReference type="ARBA" id="ARBA00012487"/>
    </source>
</evidence>
<evidence type="ECO:0000256" key="1">
    <source>
        <dbReference type="ARBA" id="ARBA00001698"/>
    </source>
</evidence>
<feature type="transmembrane region" description="Helical" evidence="24">
    <location>
        <begin position="65"/>
        <end position="83"/>
    </location>
</feature>
<keyword evidence="16" id="KW-0594">Phospholipid biosynthesis</keyword>
<evidence type="ECO:0000256" key="15">
    <source>
        <dbReference type="ARBA" id="ARBA00023136"/>
    </source>
</evidence>
<comment type="catalytic activity">
    <reaction evidence="1">
        <text>a 1,2-diacyl-sn-glycero-3-phosphate + CTP + H(+) = a CDP-1,2-diacyl-sn-glycerol + diphosphate</text>
        <dbReference type="Rhea" id="RHEA:16229"/>
        <dbReference type="ChEBI" id="CHEBI:15378"/>
        <dbReference type="ChEBI" id="CHEBI:33019"/>
        <dbReference type="ChEBI" id="CHEBI:37563"/>
        <dbReference type="ChEBI" id="CHEBI:58332"/>
        <dbReference type="ChEBI" id="CHEBI:58608"/>
        <dbReference type="EC" id="2.7.7.41"/>
    </reaction>
</comment>
<evidence type="ECO:0000256" key="20">
    <source>
        <dbReference type="ARBA" id="ARBA00032253"/>
    </source>
</evidence>
<evidence type="ECO:0000256" key="9">
    <source>
        <dbReference type="ARBA" id="ARBA00022516"/>
    </source>
</evidence>
<dbReference type="AlphaFoldDB" id="A0AAJ5WV22"/>
<dbReference type="Pfam" id="PF01148">
    <property type="entry name" value="CTP_transf_1"/>
    <property type="match status" value="1"/>
</dbReference>
<evidence type="ECO:0000256" key="24">
    <source>
        <dbReference type="SAM" id="Phobius"/>
    </source>
</evidence>
<evidence type="ECO:0000256" key="14">
    <source>
        <dbReference type="ARBA" id="ARBA00023098"/>
    </source>
</evidence>